<dbReference type="Proteomes" id="UP001163603">
    <property type="component" value="Chromosome 6"/>
</dbReference>
<evidence type="ECO:0000313" key="1">
    <source>
        <dbReference type="EMBL" id="KAJ0039185.1"/>
    </source>
</evidence>
<evidence type="ECO:0000313" key="2">
    <source>
        <dbReference type="Proteomes" id="UP001163603"/>
    </source>
</evidence>
<reference evidence="2" key="1">
    <citation type="journal article" date="2023" name="G3 (Bethesda)">
        <title>Genome assembly and association tests identify interacting loci associated with vigor, precocity, and sex in interspecific pistachio rootstocks.</title>
        <authorList>
            <person name="Palmer W."/>
            <person name="Jacygrad E."/>
            <person name="Sagayaradj S."/>
            <person name="Cavanaugh K."/>
            <person name="Han R."/>
            <person name="Bertier L."/>
            <person name="Beede B."/>
            <person name="Kafkas S."/>
            <person name="Golino D."/>
            <person name="Preece J."/>
            <person name="Michelmore R."/>
        </authorList>
    </citation>
    <scope>NUCLEOTIDE SEQUENCE [LARGE SCALE GENOMIC DNA]</scope>
</reference>
<gene>
    <name evidence="1" type="ORF">Pint_22604</name>
</gene>
<organism evidence="1 2">
    <name type="scientific">Pistacia integerrima</name>
    <dbReference type="NCBI Taxonomy" id="434235"/>
    <lineage>
        <taxon>Eukaryota</taxon>
        <taxon>Viridiplantae</taxon>
        <taxon>Streptophyta</taxon>
        <taxon>Embryophyta</taxon>
        <taxon>Tracheophyta</taxon>
        <taxon>Spermatophyta</taxon>
        <taxon>Magnoliopsida</taxon>
        <taxon>eudicotyledons</taxon>
        <taxon>Gunneridae</taxon>
        <taxon>Pentapetalae</taxon>
        <taxon>rosids</taxon>
        <taxon>malvids</taxon>
        <taxon>Sapindales</taxon>
        <taxon>Anacardiaceae</taxon>
        <taxon>Pistacia</taxon>
    </lineage>
</organism>
<proteinExistence type="predicted"/>
<accession>A0ACC0YME0</accession>
<dbReference type="EMBL" id="CM047741">
    <property type="protein sequence ID" value="KAJ0039185.1"/>
    <property type="molecule type" value="Genomic_DNA"/>
</dbReference>
<sequence length="168" mass="17779">MGSPMALHLLSFGYSLSIYARDPSRALQLQFKGARLINSPQDLAKISDIVFTIIGGPPDVRSIILSPQGVLAGLNPGSVIVDTTSSHLAIAREIFKSACEKDCWSVDAPVSSADVGAREGRLAILAGGDSGVTEYLVKDLGMGLDCLEESEEGCHCPKLHCASNYFVV</sequence>
<keyword evidence="2" id="KW-1185">Reference proteome</keyword>
<name>A0ACC0YME0_9ROSI</name>
<protein>
    <submittedName>
        <fullName evidence="1">Uncharacterized protein</fullName>
    </submittedName>
</protein>
<comment type="caution">
    <text evidence="1">The sequence shown here is derived from an EMBL/GenBank/DDBJ whole genome shotgun (WGS) entry which is preliminary data.</text>
</comment>